<gene>
    <name evidence="1" type="ORF">SAMN06265348_10465</name>
</gene>
<dbReference type="OrthoDB" id="769970at2"/>
<name>A0A521CQ41_9SPHI</name>
<keyword evidence="2" id="KW-1185">Reference proteome</keyword>
<dbReference type="RefSeq" id="WP_142527779.1">
    <property type="nucleotide sequence ID" value="NZ_CBCSJO010000001.1"/>
</dbReference>
<evidence type="ECO:0000313" key="2">
    <source>
        <dbReference type="Proteomes" id="UP000320300"/>
    </source>
</evidence>
<accession>A0A521CQ41</accession>
<reference evidence="1 2" key="1">
    <citation type="submission" date="2017-05" db="EMBL/GenBank/DDBJ databases">
        <authorList>
            <person name="Varghese N."/>
            <person name="Submissions S."/>
        </authorList>
    </citation>
    <scope>NUCLEOTIDE SEQUENCE [LARGE SCALE GENOMIC DNA]</scope>
    <source>
        <strain evidence="1 2">DSM 19036</strain>
    </source>
</reference>
<protein>
    <submittedName>
        <fullName evidence="1">Uncharacterized protein</fullName>
    </submittedName>
</protein>
<sequence>MNQFRIEVATDGQAHNFNIRPLENNKYDIYTDEDKIGSIELDEDNHEHCLVSDCELDLPLINAIREGIQAYQKSH</sequence>
<dbReference type="AlphaFoldDB" id="A0A521CQ41"/>
<dbReference type="Proteomes" id="UP000320300">
    <property type="component" value="Unassembled WGS sequence"/>
</dbReference>
<dbReference type="EMBL" id="FXTN01000004">
    <property type="protein sequence ID" value="SMO60891.1"/>
    <property type="molecule type" value="Genomic_DNA"/>
</dbReference>
<evidence type="ECO:0000313" key="1">
    <source>
        <dbReference type="EMBL" id="SMO60891.1"/>
    </source>
</evidence>
<organism evidence="1 2">
    <name type="scientific">Pedobacter westerhofensis</name>
    <dbReference type="NCBI Taxonomy" id="425512"/>
    <lineage>
        <taxon>Bacteria</taxon>
        <taxon>Pseudomonadati</taxon>
        <taxon>Bacteroidota</taxon>
        <taxon>Sphingobacteriia</taxon>
        <taxon>Sphingobacteriales</taxon>
        <taxon>Sphingobacteriaceae</taxon>
        <taxon>Pedobacter</taxon>
    </lineage>
</organism>
<proteinExistence type="predicted"/>